<dbReference type="Pfam" id="PF13515">
    <property type="entry name" value="FUSC_2"/>
    <property type="match status" value="1"/>
</dbReference>
<dbReference type="Proteomes" id="UP000642993">
    <property type="component" value="Unassembled WGS sequence"/>
</dbReference>
<evidence type="ECO:0000256" key="3">
    <source>
        <dbReference type="ARBA" id="ARBA00022989"/>
    </source>
</evidence>
<evidence type="ECO:0000313" key="7">
    <source>
        <dbReference type="EMBL" id="MBD8507220.1"/>
    </source>
</evidence>
<dbReference type="AlphaFoldDB" id="A0A927JDL8"/>
<name>A0A927JDL8_9ACTN</name>
<evidence type="ECO:0000256" key="4">
    <source>
        <dbReference type="ARBA" id="ARBA00023136"/>
    </source>
</evidence>
<feature type="transmembrane region" description="Helical" evidence="5">
    <location>
        <begin position="322"/>
        <end position="340"/>
    </location>
</feature>
<organism evidence="7 8">
    <name type="scientific">Lolliginicoccus lacisalsi</name>
    <dbReference type="NCBI Taxonomy" id="2742202"/>
    <lineage>
        <taxon>Bacteria</taxon>
        <taxon>Bacillati</taxon>
        <taxon>Actinomycetota</taxon>
        <taxon>Actinomycetes</taxon>
        <taxon>Mycobacteriales</taxon>
        <taxon>Hoyosellaceae</taxon>
        <taxon>Lolliginicoccus</taxon>
    </lineage>
</organism>
<feature type="transmembrane region" description="Helical" evidence="5">
    <location>
        <begin position="420"/>
        <end position="440"/>
    </location>
</feature>
<feature type="transmembrane region" description="Helical" evidence="5">
    <location>
        <begin position="295"/>
        <end position="316"/>
    </location>
</feature>
<feature type="transmembrane region" description="Helical" evidence="5">
    <location>
        <begin position="369"/>
        <end position="386"/>
    </location>
</feature>
<feature type="domain" description="Integral membrane bound transporter" evidence="6">
    <location>
        <begin position="308"/>
        <end position="434"/>
    </location>
</feature>
<feature type="transmembrane region" description="Helical" evidence="5">
    <location>
        <begin position="347"/>
        <end position="363"/>
    </location>
</feature>
<dbReference type="RefSeq" id="WP_192039682.1">
    <property type="nucleotide sequence ID" value="NZ_JACYWE010000007.1"/>
</dbReference>
<evidence type="ECO:0000259" key="6">
    <source>
        <dbReference type="Pfam" id="PF13515"/>
    </source>
</evidence>
<accession>A0A927JDL8</accession>
<reference evidence="7" key="1">
    <citation type="submission" date="2020-09" db="EMBL/GenBank/DDBJ databases">
        <title>Hoyosella lacisalsi sp. nov., a halotolerant actinobacterium isolated from soil of Lake Gudzhirganskoe.</title>
        <authorList>
            <person name="Yang Q."/>
            <person name="Guo P.Y."/>
            <person name="Liu S.W."/>
            <person name="Li F.N."/>
            <person name="Sun C.H."/>
        </authorList>
    </citation>
    <scope>NUCLEOTIDE SEQUENCE</scope>
    <source>
        <strain evidence="7">G463</strain>
    </source>
</reference>
<evidence type="ECO:0000256" key="5">
    <source>
        <dbReference type="SAM" id="Phobius"/>
    </source>
</evidence>
<keyword evidence="2 5" id="KW-0812">Transmembrane</keyword>
<feature type="transmembrane region" description="Helical" evidence="5">
    <location>
        <begin position="155"/>
        <end position="173"/>
    </location>
</feature>
<feature type="transmembrane region" description="Helical" evidence="5">
    <location>
        <begin position="391"/>
        <end position="408"/>
    </location>
</feature>
<keyword evidence="4 5" id="KW-0472">Membrane</keyword>
<dbReference type="EMBL" id="JACYWE010000007">
    <property type="protein sequence ID" value="MBD8507220.1"/>
    <property type="molecule type" value="Genomic_DNA"/>
</dbReference>
<feature type="transmembrane region" description="Helical" evidence="5">
    <location>
        <begin position="73"/>
        <end position="93"/>
    </location>
</feature>
<feature type="transmembrane region" description="Helical" evidence="5">
    <location>
        <begin position="99"/>
        <end position="118"/>
    </location>
</feature>
<sequence>MTDDFPVPPRARSILLGFAPAPPLWPNAVRASTAFLLPALLATLLGHPREAVLCSIGALAVLYGEHRAYRIRWLVVAAVGAGMAGGFAATMAASSGAGGAYWAVIPAIGVIAAIATYAMNALRMGPPGPVFVALAASVGSLAPHSGLSVLEASSWVLLGVAGALLATMAPILVDPYGPARRAVDAAERAVEAMASASTPSRSAHHVAGAAIHLGWATLHEAGLAQGHGQGSAAGRLRAAHTRFLRVVAQRQEQRQDQDGTDDALREVLPQGIVPLGRPLAWHRLKGAWHPDSPPMITACRVLLATIVAASIGAMLGLEHPEWAMVAATLVLGGAPDRVLGAYRGAQRFLGTVAGIVLFMLIAAAGPRGLALIVVLALLLFAVELAVPRNYAIAATFITPLALLLSTAMNPPSSMLATSAYRLAETALGVGLALITLWAWSRRADRRMQTRAEQSLLDRVRALLDEPDPAMARALRRDTQFDLIGAVLAADATAHGDQAWAREQWATHVAIIELGYRVLATVNSAPPGLRATFLSEVRELEAALSQR</sequence>
<evidence type="ECO:0000256" key="1">
    <source>
        <dbReference type="ARBA" id="ARBA00004141"/>
    </source>
</evidence>
<dbReference type="InterPro" id="IPR049453">
    <property type="entry name" value="Memb_transporter_dom"/>
</dbReference>
<evidence type="ECO:0000313" key="8">
    <source>
        <dbReference type="Proteomes" id="UP000642993"/>
    </source>
</evidence>
<feature type="transmembrane region" description="Helical" evidence="5">
    <location>
        <begin position="130"/>
        <end position="149"/>
    </location>
</feature>
<keyword evidence="8" id="KW-1185">Reference proteome</keyword>
<evidence type="ECO:0000256" key="2">
    <source>
        <dbReference type="ARBA" id="ARBA00022692"/>
    </source>
</evidence>
<comment type="subcellular location">
    <subcellularLocation>
        <location evidence="1">Membrane</location>
        <topology evidence="1">Multi-pass membrane protein</topology>
    </subcellularLocation>
</comment>
<protein>
    <submittedName>
        <fullName evidence="7">FUSC family protein</fullName>
    </submittedName>
</protein>
<gene>
    <name evidence="7" type="ORF">HT102_12065</name>
</gene>
<comment type="caution">
    <text evidence="7">The sequence shown here is derived from an EMBL/GenBank/DDBJ whole genome shotgun (WGS) entry which is preliminary data.</text>
</comment>
<keyword evidence="3 5" id="KW-1133">Transmembrane helix</keyword>
<proteinExistence type="predicted"/>
<dbReference type="GO" id="GO:0016020">
    <property type="term" value="C:membrane"/>
    <property type="evidence" value="ECO:0007669"/>
    <property type="project" value="UniProtKB-SubCell"/>
</dbReference>